<dbReference type="InterPro" id="IPR009061">
    <property type="entry name" value="DNA-bd_dom_put_sf"/>
</dbReference>
<protein>
    <recommendedName>
        <fullName evidence="9">F-box domain-containing protein</fullName>
    </recommendedName>
</protein>
<dbReference type="GO" id="GO:0005634">
    <property type="term" value="C:nucleus"/>
    <property type="evidence" value="ECO:0007669"/>
    <property type="project" value="UniProtKB-SubCell"/>
</dbReference>
<evidence type="ECO:0000256" key="4">
    <source>
        <dbReference type="SAM" id="MobiDB-lite"/>
    </source>
</evidence>
<feature type="compositionally biased region" description="Polar residues" evidence="4">
    <location>
        <begin position="69"/>
        <end position="96"/>
    </location>
</feature>
<keyword evidence="3" id="KW-0539">Nucleus</keyword>
<keyword evidence="8" id="KW-1185">Reference proteome</keyword>
<feature type="domain" description="F-box" evidence="5">
    <location>
        <begin position="222"/>
        <end position="259"/>
    </location>
</feature>
<keyword evidence="2" id="KW-0862">Zinc</keyword>
<proteinExistence type="predicted"/>
<evidence type="ECO:0000256" key="2">
    <source>
        <dbReference type="ARBA" id="ARBA00022833"/>
    </source>
</evidence>
<dbReference type="InterPro" id="IPR036047">
    <property type="entry name" value="F-box-like_dom_sf"/>
</dbReference>
<evidence type="ECO:0000313" key="8">
    <source>
        <dbReference type="Proteomes" id="UP000738325"/>
    </source>
</evidence>
<feature type="region of interest" description="Disordered" evidence="4">
    <location>
        <begin position="19"/>
        <end position="215"/>
    </location>
</feature>
<reference evidence="7" key="1">
    <citation type="journal article" date="2020" name="Fungal Divers.">
        <title>Resolving the Mortierellaceae phylogeny through synthesis of multi-gene phylogenetics and phylogenomics.</title>
        <authorList>
            <person name="Vandepol N."/>
            <person name="Liber J."/>
            <person name="Desiro A."/>
            <person name="Na H."/>
            <person name="Kennedy M."/>
            <person name="Barry K."/>
            <person name="Grigoriev I.V."/>
            <person name="Miller A.N."/>
            <person name="O'Donnell K."/>
            <person name="Stajich J.E."/>
            <person name="Bonito G."/>
        </authorList>
    </citation>
    <scope>NUCLEOTIDE SEQUENCE</scope>
    <source>
        <strain evidence="7">REB-010B</strain>
    </source>
</reference>
<dbReference type="InterPro" id="IPR037129">
    <property type="entry name" value="XPA_sf"/>
</dbReference>
<evidence type="ECO:0000256" key="3">
    <source>
        <dbReference type="ARBA" id="ARBA00023242"/>
    </source>
</evidence>
<gene>
    <name evidence="7" type="ORF">BGZ99_003219</name>
</gene>
<feature type="compositionally biased region" description="Polar residues" evidence="4">
    <location>
        <begin position="191"/>
        <end position="215"/>
    </location>
</feature>
<evidence type="ECO:0000259" key="6">
    <source>
        <dbReference type="Pfam" id="PF05181"/>
    </source>
</evidence>
<comment type="caution">
    <text evidence="7">The sequence shown here is derived from an EMBL/GenBank/DDBJ whole genome shotgun (WGS) entry which is preliminary data.</text>
</comment>
<dbReference type="EMBL" id="JAAAIP010000206">
    <property type="protein sequence ID" value="KAG0322615.1"/>
    <property type="molecule type" value="Genomic_DNA"/>
</dbReference>
<dbReference type="Proteomes" id="UP000738325">
    <property type="component" value="Unassembled WGS sequence"/>
</dbReference>
<dbReference type="CDD" id="cd21075">
    <property type="entry name" value="DBD_XPA-like"/>
    <property type="match status" value="1"/>
</dbReference>
<comment type="subcellular location">
    <subcellularLocation>
        <location evidence="1">Nucleus</location>
    </subcellularLocation>
</comment>
<name>A0A9P6UWN1_9FUNG</name>
<evidence type="ECO:0000256" key="1">
    <source>
        <dbReference type="ARBA" id="ARBA00004123"/>
    </source>
</evidence>
<evidence type="ECO:0000259" key="5">
    <source>
        <dbReference type="Pfam" id="PF00646"/>
    </source>
</evidence>
<feature type="compositionally biased region" description="Low complexity" evidence="4">
    <location>
        <begin position="24"/>
        <end position="67"/>
    </location>
</feature>
<dbReference type="SUPFAM" id="SSF81383">
    <property type="entry name" value="F-box domain"/>
    <property type="match status" value="1"/>
</dbReference>
<feature type="compositionally biased region" description="Basic and acidic residues" evidence="4">
    <location>
        <begin position="108"/>
        <end position="120"/>
    </location>
</feature>
<evidence type="ECO:0008006" key="9">
    <source>
        <dbReference type="Google" id="ProtNLM"/>
    </source>
</evidence>
<accession>A0A9P6UWN1</accession>
<sequence>MATSTRRSSRLVAKAVATAVVEPKATSSSKITASKATTKTSTASKQTKSTRSTATTTPAPATQTKTRASQKTKQSAAVKTTANASQAKKQQPSKLPSNVRAKAKVKVKRDVAETLSEKLKAPASKTSSSKKKTPKTGAATKTSAPAQSRKRTAIEVEGGGETDSPDIKPKRSRKTSRKDKDVKTENEELESTTSALCNDASNTAVDQPQQGSTTRTDPCVVFPTEVWHQILSFLPLSQVAKISVVSKAWLDGSRTYPVWHIVCQSHKALGEPKRKYRSHMALVCSKSYWICDLCHSYTTGKGNASEIPLPVENVDDNNFVWLLCHGCRIEYYIRHPEPLREVQDLYEWQKNKITKTDACCTYYLADEDLYGLNYQERRNPHYRSGYPMRLYNRYTVQKRALKVHGGWVGVDAFGASIARKRSAACKVRGLGSRVWTCKRKPNSDSGELSGAATTVVKLAGNNSQQIQPQAKMQGQHQLTQIKAEQAATQVSNDIVTLAQTEVAPLETQPTVAPAPAQRRHEVEEYTYYHEYYSL</sequence>
<organism evidence="7 8">
    <name type="scientific">Dissophora globulifera</name>
    <dbReference type="NCBI Taxonomy" id="979702"/>
    <lineage>
        <taxon>Eukaryota</taxon>
        <taxon>Fungi</taxon>
        <taxon>Fungi incertae sedis</taxon>
        <taxon>Mucoromycota</taxon>
        <taxon>Mortierellomycotina</taxon>
        <taxon>Mortierellomycetes</taxon>
        <taxon>Mortierellales</taxon>
        <taxon>Mortierellaceae</taxon>
        <taxon>Dissophora</taxon>
    </lineage>
</organism>
<evidence type="ECO:0000313" key="7">
    <source>
        <dbReference type="EMBL" id="KAG0322615.1"/>
    </source>
</evidence>
<dbReference type="Pfam" id="PF00646">
    <property type="entry name" value="F-box"/>
    <property type="match status" value="1"/>
</dbReference>
<dbReference type="OrthoDB" id="2411074at2759"/>
<dbReference type="Gene3D" id="1.20.1280.50">
    <property type="match status" value="1"/>
</dbReference>
<dbReference type="InterPro" id="IPR001810">
    <property type="entry name" value="F-box_dom"/>
</dbReference>
<feature type="compositionally biased region" description="Low complexity" evidence="4">
    <location>
        <begin position="135"/>
        <end position="146"/>
    </location>
</feature>
<dbReference type="Pfam" id="PF05181">
    <property type="entry name" value="XPA_C"/>
    <property type="match status" value="1"/>
</dbReference>
<dbReference type="AlphaFoldDB" id="A0A9P6UWN1"/>
<dbReference type="Gene3D" id="3.90.530.10">
    <property type="entry name" value="XPA C-terminal domain"/>
    <property type="match status" value="1"/>
</dbReference>
<feature type="domain" description="XPA C-terminal" evidence="6">
    <location>
        <begin position="352"/>
        <end position="396"/>
    </location>
</feature>
<dbReference type="SUPFAM" id="SSF46955">
    <property type="entry name" value="Putative DNA-binding domain"/>
    <property type="match status" value="1"/>
</dbReference>
<dbReference type="InterPro" id="IPR022656">
    <property type="entry name" value="XPA_C"/>
</dbReference>